<evidence type="ECO:0000313" key="6">
    <source>
        <dbReference type="Proteomes" id="UP000039865"/>
    </source>
</evidence>
<dbReference type="EMBL" id="CCKQ01005025">
    <property type="protein sequence ID" value="CDW76174.1"/>
    <property type="molecule type" value="Genomic_DNA"/>
</dbReference>
<reference evidence="5 6" key="1">
    <citation type="submission" date="2014-06" db="EMBL/GenBank/DDBJ databases">
        <authorList>
            <person name="Swart Estienne"/>
        </authorList>
    </citation>
    <scope>NUCLEOTIDE SEQUENCE [LARGE SCALE GENOMIC DNA]</scope>
    <source>
        <strain evidence="5 6">130c</strain>
    </source>
</reference>
<feature type="compositionally biased region" description="Polar residues" evidence="2">
    <location>
        <begin position="99"/>
        <end position="108"/>
    </location>
</feature>
<dbReference type="InterPro" id="IPR036397">
    <property type="entry name" value="RNaseH_sf"/>
</dbReference>
<dbReference type="Gene3D" id="2.170.260.10">
    <property type="entry name" value="paz domain"/>
    <property type="match status" value="1"/>
</dbReference>
<dbReference type="SMART" id="SM00949">
    <property type="entry name" value="PAZ"/>
    <property type="match status" value="1"/>
</dbReference>
<evidence type="ECO:0000259" key="3">
    <source>
        <dbReference type="PROSITE" id="PS50821"/>
    </source>
</evidence>
<comment type="similarity">
    <text evidence="1">Belongs to the argonaute family.</text>
</comment>
<feature type="region of interest" description="Disordered" evidence="2">
    <location>
        <begin position="1"/>
        <end position="57"/>
    </location>
</feature>
<dbReference type="Gene3D" id="3.40.50.2300">
    <property type="match status" value="1"/>
</dbReference>
<feature type="domain" description="Piwi" evidence="4">
    <location>
        <begin position="559"/>
        <end position="855"/>
    </location>
</feature>
<feature type="region of interest" description="Disordered" evidence="2">
    <location>
        <begin position="69"/>
        <end position="108"/>
    </location>
</feature>
<name>A0A078A5Z0_STYLE</name>
<dbReference type="Proteomes" id="UP000039865">
    <property type="component" value="Unassembled WGS sequence"/>
</dbReference>
<dbReference type="Pfam" id="PF02170">
    <property type="entry name" value="PAZ"/>
    <property type="match status" value="1"/>
</dbReference>
<dbReference type="PANTHER" id="PTHR22891">
    <property type="entry name" value="EUKARYOTIC TRANSLATION INITIATION FACTOR 2C"/>
    <property type="match status" value="1"/>
</dbReference>
<dbReference type="InterPro" id="IPR003165">
    <property type="entry name" value="Piwi"/>
</dbReference>
<dbReference type="GO" id="GO:0003723">
    <property type="term" value="F:RNA binding"/>
    <property type="evidence" value="ECO:0007669"/>
    <property type="project" value="InterPro"/>
</dbReference>
<dbReference type="Gene3D" id="3.30.420.10">
    <property type="entry name" value="Ribonuclease H-like superfamily/Ribonuclease H"/>
    <property type="match status" value="1"/>
</dbReference>
<dbReference type="PROSITE" id="PS50821">
    <property type="entry name" value="PAZ"/>
    <property type="match status" value="1"/>
</dbReference>
<dbReference type="SUPFAM" id="SSF101690">
    <property type="entry name" value="PAZ domain"/>
    <property type="match status" value="1"/>
</dbReference>
<dbReference type="InterPro" id="IPR003100">
    <property type="entry name" value="PAZ_dom"/>
</dbReference>
<evidence type="ECO:0000256" key="2">
    <source>
        <dbReference type="SAM" id="MobiDB-lite"/>
    </source>
</evidence>
<dbReference type="InterPro" id="IPR036085">
    <property type="entry name" value="PAZ_dom_sf"/>
</dbReference>
<dbReference type="InParanoid" id="A0A078A5Z0"/>
<dbReference type="InterPro" id="IPR012337">
    <property type="entry name" value="RNaseH-like_sf"/>
</dbReference>
<dbReference type="SMART" id="SM00950">
    <property type="entry name" value="Piwi"/>
    <property type="match status" value="1"/>
</dbReference>
<dbReference type="OrthoDB" id="10252740at2759"/>
<gene>
    <name evidence="5" type="primary">Contig18901.g20051</name>
    <name evidence="5" type="ORF">STYLEM_5172</name>
</gene>
<organism evidence="5 6">
    <name type="scientific">Stylonychia lemnae</name>
    <name type="common">Ciliate</name>
    <dbReference type="NCBI Taxonomy" id="5949"/>
    <lineage>
        <taxon>Eukaryota</taxon>
        <taxon>Sar</taxon>
        <taxon>Alveolata</taxon>
        <taxon>Ciliophora</taxon>
        <taxon>Intramacronucleata</taxon>
        <taxon>Spirotrichea</taxon>
        <taxon>Stichotrichia</taxon>
        <taxon>Sporadotrichida</taxon>
        <taxon>Oxytrichidae</taxon>
        <taxon>Stylonychinae</taxon>
        <taxon>Stylonychia</taxon>
    </lineage>
</organism>
<dbReference type="Pfam" id="PF02171">
    <property type="entry name" value="Piwi"/>
    <property type="match status" value="1"/>
</dbReference>
<dbReference type="PROSITE" id="PS50822">
    <property type="entry name" value="PIWI"/>
    <property type="match status" value="1"/>
</dbReference>
<dbReference type="SUPFAM" id="SSF53098">
    <property type="entry name" value="Ribonuclease H-like"/>
    <property type="match status" value="1"/>
</dbReference>
<evidence type="ECO:0000256" key="1">
    <source>
        <dbReference type="RuleBase" id="RU361178"/>
    </source>
</evidence>
<evidence type="ECO:0000259" key="4">
    <source>
        <dbReference type="PROSITE" id="PS50822"/>
    </source>
</evidence>
<sequence length="873" mass="100467">MERRGNFQSGTNQSRQYGISQTLTQLPIGNQQKKPYYKEEESYKGSSRQGNYQNYQQVNPEATFSQASQPFYKQSSQGQRPPNNNRGGNNQPTFDSRPKASQFSQTKSSQVKLITNQYQLKLGNELSVYQYDISITPDVMNEAFLINNILRGIKKRIEVIFGLYVISGRSIYSTHDLEDNLVIETEFQSMKYVVLISAESKKYFSGKSITNSKMEDNNVIFNLINIIIKQAFRDTDLRQIGKQPRFFDISKAVNVEGSGLQACPGFRASAFSYQTGLALVLDSINKFISNKTCYERIQEIFESEYINDKINKVLEEFKFKSVIGMWGNKKAYIVMDVIFDKNPLTMYFVDGNGKKMSIAEYFSTTYKLKIKERKQPLFMVKINGKECYLPTEFCTIDGVPQQIREDPMKMRNVLSSCRKNPDQKFQAIQDFSKDLFGQRALQNWGIEIAPEPIHITSKILPLPNIALANGGFQNCDQKALRNLPVQRAKKLQQERWIMVYDNRNFNNANNVLQQFQQASRQLQMSVEDPLWIELENFNRPDEFESQLRNLLKKSKGEPSIIVLMLTNDRQYKTYKNICYNLNLISQVISSKTVRKMNLSVATNLLKQINSKLGGDLYNIGFSKELSMNTMLIGIDVCHSGPQSIVGFCASINKDMSQYYSEKLNQKRGQEIVDKQLKDALKRAMSCFYDRQGDNPEHFIIYRDGVGDAMRRQVLQKEISQFKEAINETYNLAKKKPFITVIIVNKRITQRFFVEDGSGQLANPPSGCLIDEQIVENQDSNIEYDFYLVPQNTTQGCVLPTHFYVAHNNSPLKKETIEQLTYDLCHYYFNWAGPIKVPAPCMYAHKIAELYMNIGKDVPTKNLTSKVYEVLHFL</sequence>
<dbReference type="CDD" id="cd04658">
    <property type="entry name" value="Piwi_piwi-like_Euk"/>
    <property type="match status" value="1"/>
</dbReference>
<protein>
    <submittedName>
        <fullName evidence="5">Piwi-like protein 1</fullName>
    </submittedName>
</protein>
<feature type="compositionally biased region" description="Polar residues" evidence="2">
    <location>
        <begin position="1"/>
        <end position="32"/>
    </location>
</feature>
<dbReference type="AlphaFoldDB" id="A0A078A5Z0"/>
<feature type="compositionally biased region" description="Polar residues" evidence="2">
    <location>
        <begin position="48"/>
        <end position="57"/>
    </location>
</feature>
<accession>A0A078A5Z0</accession>
<dbReference type="OMA" id="CILNTAN"/>
<feature type="domain" description="PAZ" evidence="3">
    <location>
        <begin position="301"/>
        <end position="398"/>
    </location>
</feature>
<proteinExistence type="inferred from homology"/>
<feature type="compositionally biased region" description="Low complexity" evidence="2">
    <location>
        <begin position="77"/>
        <end position="92"/>
    </location>
</feature>
<keyword evidence="6" id="KW-1185">Reference proteome</keyword>
<evidence type="ECO:0000313" key="5">
    <source>
        <dbReference type="EMBL" id="CDW76174.1"/>
    </source>
</evidence>